<sequence>MLASSIGLTSCGKHDDPKPTPNEVQQHFAFVHYVDKSAYVGTFSDLTPQATDNKKAFEFGFGCYLFAKDGCLTVCLRLLSVDVEQDLERTSHIGFG</sequence>
<evidence type="ECO:0000256" key="1">
    <source>
        <dbReference type="SAM" id="MobiDB-lite"/>
    </source>
</evidence>
<organism evidence="2 3">
    <name type="scientific">Tannerella sp. oral taxon BU063 isolate Cell 1/3</name>
    <dbReference type="NCBI Taxonomy" id="1411022"/>
    <lineage>
        <taxon>Bacteria</taxon>
        <taxon>Pseudomonadati</taxon>
        <taxon>Bacteroidota</taxon>
        <taxon>Bacteroidia</taxon>
        <taxon>Bacteroidales</taxon>
        <taxon>Tannerellaceae</taxon>
        <taxon>Tannerella</taxon>
    </lineage>
</organism>
<gene>
    <name evidence="2" type="ORF">T230_09510</name>
</gene>
<reference evidence="2 3" key="1">
    <citation type="submission" date="2013-11" db="EMBL/GenBank/DDBJ databases">
        <title>Single cell genomics of uncultured Tannerella BU063 (oral taxon 286).</title>
        <authorList>
            <person name="Beall C.J."/>
            <person name="Campbell A.G."/>
            <person name="Griffen A.L."/>
            <person name="Podar M."/>
            <person name="Leys E.J."/>
        </authorList>
    </citation>
    <scope>NUCLEOTIDE SEQUENCE [LARGE SCALE GENOMIC DNA]</scope>
    <source>
        <strain evidence="2">Cell 1/3</strain>
    </source>
</reference>
<protein>
    <submittedName>
        <fullName evidence="2">Uncharacterized protein</fullName>
    </submittedName>
</protein>
<dbReference type="EMBL" id="AYYE01001108">
    <property type="protein sequence ID" value="ETK06995.1"/>
    <property type="molecule type" value="Genomic_DNA"/>
</dbReference>
<proteinExistence type="predicted"/>
<feature type="region of interest" description="Disordered" evidence="1">
    <location>
        <begin position="1"/>
        <end position="22"/>
    </location>
</feature>
<dbReference type="AlphaFoldDB" id="W2CIN1"/>
<evidence type="ECO:0000313" key="2">
    <source>
        <dbReference type="EMBL" id="ETK06995.1"/>
    </source>
</evidence>
<accession>W2CIN1</accession>
<comment type="caution">
    <text evidence="2">The sequence shown here is derived from an EMBL/GenBank/DDBJ whole genome shotgun (WGS) entry which is preliminary data.</text>
</comment>
<evidence type="ECO:0000313" key="3">
    <source>
        <dbReference type="Proteomes" id="UP000034982"/>
    </source>
</evidence>
<name>W2CIN1_9BACT</name>
<dbReference type="Proteomes" id="UP000034982">
    <property type="component" value="Unassembled WGS sequence"/>
</dbReference>